<feature type="compositionally biased region" description="Acidic residues" evidence="2">
    <location>
        <begin position="124"/>
        <end position="140"/>
    </location>
</feature>
<feature type="domain" description="THD" evidence="4">
    <location>
        <begin position="948"/>
        <end position="1101"/>
    </location>
</feature>
<dbReference type="GO" id="GO:0005737">
    <property type="term" value="C:cytoplasm"/>
    <property type="evidence" value="ECO:0007669"/>
    <property type="project" value="TreeGrafter"/>
</dbReference>
<evidence type="ECO:0000256" key="3">
    <source>
        <dbReference type="SAM" id="Phobius"/>
    </source>
</evidence>
<keyword evidence="3" id="KW-0472">Membrane</keyword>
<dbReference type="AlphaFoldDB" id="A0A1J1IT00"/>
<dbReference type="PROSITE" id="PS50049">
    <property type="entry name" value="THD_2"/>
    <property type="match status" value="1"/>
</dbReference>
<protein>
    <submittedName>
        <fullName evidence="5">CLUMA_CG016265, isoform B</fullName>
    </submittedName>
</protein>
<dbReference type="PANTHER" id="PTHR13369">
    <property type="match status" value="1"/>
</dbReference>
<dbReference type="PANTHER" id="PTHR13369:SF0">
    <property type="entry name" value="GLUTATHIONE S-TRANSFERASE C-TERMINAL DOMAIN-CONTAINING PROTEIN"/>
    <property type="match status" value="1"/>
</dbReference>
<dbReference type="OrthoDB" id="206598at2759"/>
<evidence type="ECO:0000259" key="4">
    <source>
        <dbReference type="PROSITE" id="PS50049"/>
    </source>
</evidence>
<evidence type="ECO:0000256" key="1">
    <source>
        <dbReference type="ARBA" id="ARBA00008670"/>
    </source>
</evidence>
<dbReference type="Gene3D" id="2.60.120.40">
    <property type="match status" value="1"/>
</dbReference>
<keyword evidence="3" id="KW-1133">Transmembrane helix</keyword>
<dbReference type="Gene3D" id="3.40.50.150">
    <property type="entry name" value="Vaccinia Virus protein VP39"/>
    <property type="match status" value="1"/>
</dbReference>
<dbReference type="EMBL" id="CVRI01000059">
    <property type="protein sequence ID" value="CRL03371.1"/>
    <property type="molecule type" value="Genomic_DNA"/>
</dbReference>
<name>A0A1J1IT00_9DIPT</name>
<gene>
    <name evidence="5" type="ORF">CLUMA_CG016265</name>
</gene>
<dbReference type="SUPFAM" id="SSF53335">
    <property type="entry name" value="S-adenosyl-L-methionine-dependent methyltransferases"/>
    <property type="match status" value="1"/>
</dbReference>
<feature type="transmembrane region" description="Helical" evidence="3">
    <location>
        <begin position="32"/>
        <end position="55"/>
    </location>
</feature>
<dbReference type="Pfam" id="PF00229">
    <property type="entry name" value="TNF"/>
    <property type="match status" value="1"/>
</dbReference>
<keyword evidence="3" id="KW-0812">Transmembrane</keyword>
<dbReference type="Proteomes" id="UP000183832">
    <property type="component" value="Unassembled WGS sequence"/>
</dbReference>
<sequence length="1121" mass="129334">MTVETTSFLSGTKITNNGSEKSAKLLKNNKNLIIILLAVILVLFCIGASVLQIWVCKRMNGMQQEIDQLKLQFDEFQKSDIFEDEMFDDLHDFSKKYNQNDVRDEMDLDDNLSISADKTKFDDVGDEDSSELSEESDDNYENIHSGYGDSYEDDELYDDLEDDMEEKPLDVHKENDDDDDNNIYKDMTRTRKTRSIVEITNQGVPVLEEPYTTHRNPTKSSLVAANALENQDEKNPRLKLTWHNNQRIFNGPRRQYHRGQYNRVHHNVRHHHNLEDSKRRFAFAAAPLQHTFANFGKTIMNHLYIAGEEINETDKVFHLTIDSYISVFVWKLLKAHDEVQIKLVAIHDNKSTVEINLKDVKYDNVVDDNVTSKLPMLQLGEHHKVIGLCSILRGMCNIMKTTRLKGDFAKQLLGFKENCLMSPSEVSLWTNFCEREMISCTERLRDISHDDGIEFPIEMIKFERDLTNPLRIHNVYKVARDMKQDRSIKSGSELDLEHKYCHGNEINLSDVILYSIYKLIFSSAVSVSDVNAIIPRTVQWFRNMEEEKLNESFEALTDGTTRFFKRRKFVGEIPEVNEDGKYFSLFKRQLTGYKHKNRKVFTDQTEIEIIFEKLKTLDVNITSIPGDANHDAVNDDYVHEILKCGQLPAHRFDNKKSQLKSIANEVLKVAQPNDVIVDFCSGTGHLGFLVAKLLPSCRVFILENKEESINRAKLKAKMLMLDNVTFFQCNLEYFNDDFTIGLSLHACGVATDLVLRKCWMKNAKFICSPCCYGKIQDLGNLPQSEIYRNVLSTRDLINIAHCSDQTHDAKNVKHINVEKAQQGYFCMDVIDTDRLLRANELGYSTTLTRLHPENCSLKNRLLIGKFNETSSPNVASAPIQSRSSRVMHVEDKSKAFRQVVRKDQLHKLQEARRAPEQWNSQNFNTRRRIMNPMRRNLELKNGKRMKITAAHFEGDSSSLALGRHHEYQGEEGNNKVKLNKNEYIHWQPADWINEHGMDRFFSMDPLGVLTVKDHGLFLIYAQVFYSDDHDVNGYVIEVNNRVRYQCTTMTHTTSRVTKINSCYTSGLIHLRHGDKIQLRDIGNHRSVLLEPSKSFFGLIKINLVAPSVESSEVETFTGVKK</sequence>
<dbReference type="GO" id="GO:0005164">
    <property type="term" value="F:tumor necrosis factor receptor binding"/>
    <property type="evidence" value="ECO:0007669"/>
    <property type="project" value="InterPro"/>
</dbReference>
<organism evidence="5 6">
    <name type="scientific">Clunio marinus</name>
    <dbReference type="NCBI Taxonomy" id="568069"/>
    <lineage>
        <taxon>Eukaryota</taxon>
        <taxon>Metazoa</taxon>
        <taxon>Ecdysozoa</taxon>
        <taxon>Arthropoda</taxon>
        <taxon>Hexapoda</taxon>
        <taxon>Insecta</taxon>
        <taxon>Pterygota</taxon>
        <taxon>Neoptera</taxon>
        <taxon>Endopterygota</taxon>
        <taxon>Diptera</taxon>
        <taxon>Nematocera</taxon>
        <taxon>Chironomoidea</taxon>
        <taxon>Chironomidae</taxon>
        <taxon>Clunio</taxon>
    </lineage>
</organism>
<dbReference type="InterPro" id="IPR025714">
    <property type="entry name" value="Methyltranfer_dom"/>
</dbReference>
<evidence type="ECO:0000313" key="6">
    <source>
        <dbReference type="Proteomes" id="UP000183832"/>
    </source>
</evidence>
<comment type="similarity">
    <text evidence="1">Belongs to the tumor necrosis factor family.</text>
</comment>
<dbReference type="SUPFAM" id="SSF49842">
    <property type="entry name" value="TNF-like"/>
    <property type="match status" value="1"/>
</dbReference>
<dbReference type="InterPro" id="IPR008983">
    <property type="entry name" value="Tumour_necrosis_fac-like_dom"/>
</dbReference>
<evidence type="ECO:0000256" key="2">
    <source>
        <dbReference type="SAM" id="MobiDB-lite"/>
    </source>
</evidence>
<feature type="region of interest" description="Disordered" evidence="2">
    <location>
        <begin position="119"/>
        <end position="154"/>
    </location>
</feature>
<dbReference type="GO" id="GO:0006955">
    <property type="term" value="P:immune response"/>
    <property type="evidence" value="ECO:0007669"/>
    <property type="project" value="InterPro"/>
</dbReference>
<reference evidence="5 6" key="1">
    <citation type="submission" date="2015-04" db="EMBL/GenBank/DDBJ databases">
        <authorList>
            <person name="Syromyatnikov M.Y."/>
            <person name="Popov V.N."/>
        </authorList>
    </citation>
    <scope>NUCLEOTIDE SEQUENCE [LARGE SCALE GENOMIC DNA]</scope>
</reference>
<keyword evidence="6" id="KW-1185">Reference proteome</keyword>
<proteinExistence type="inferred from homology"/>
<evidence type="ECO:0000313" key="5">
    <source>
        <dbReference type="EMBL" id="CRL03371.1"/>
    </source>
</evidence>
<dbReference type="InterPro" id="IPR006052">
    <property type="entry name" value="TNF_dom"/>
</dbReference>
<dbReference type="GO" id="GO:0016020">
    <property type="term" value="C:membrane"/>
    <property type="evidence" value="ECO:0007669"/>
    <property type="project" value="InterPro"/>
</dbReference>
<dbReference type="Pfam" id="PF13679">
    <property type="entry name" value="Methyltransf_32"/>
    <property type="match status" value="1"/>
</dbReference>
<accession>A0A1J1IT00</accession>
<dbReference type="CDD" id="cd02440">
    <property type="entry name" value="AdoMet_MTases"/>
    <property type="match status" value="1"/>
</dbReference>
<dbReference type="InterPro" id="IPR029063">
    <property type="entry name" value="SAM-dependent_MTases_sf"/>
</dbReference>